<keyword evidence="2" id="KW-1185">Reference proteome</keyword>
<evidence type="ECO:0000313" key="2">
    <source>
        <dbReference type="Proteomes" id="UP000008370"/>
    </source>
</evidence>
<organism evidence="1 2">
    <name type="scientific">Phanerochaete carnosa (strain HHB-10118-sp)</name>
    <name type="common">White-rot fungus</name>
    <name type="synonym">Peniophora carnosa</name>
    <dbReference type="NCBI Taxonomy" id="650164"/>
    <lineage>
        <taxon>Eukaryota</taxon>
        <taxon>Fungi</taxon>
        <taxon>Dikarya</taxon>
        <taxon>Basidiomycota</taxon>
        <taxon>Agaricomycotina</taxon>
        <taxon>Agaricomycetes</taxon>
        <taxon>Polyporales</taxon>
        <taxon>Phanerochaetaceae</taxon>
        <taxon>Phanerochaete</taxon>
    </lineage>
</organism>
<protein>
    <submittedName>
        <fullName evidence="1">Uncharacterized protein</fullName>
    </submittedName>
</protein>
<dbReference type="AlphaFoldDB" id="K5WMF7"/>
<reference evidence="1 2" key="1">
    <citation type="journal article" date="2012" name="BMC Genomics">
        <title>Comparative genomics of the white-rot fungi, Phanerochaete carnosa and P. chrysosporium, to elucidate the genetic basis of the distinct wood types they colonize.</title>
        <authorList>
            <person name="Suzuki H."/>
            <person name="MacDonald J."/>
            <person name="Syed K."/>
            <person name="Salamov A."/>
            <person name="Hori C."/>
            <person name="Aerts A."/>
            <person name="Henrissat B."/>
            <person name="Wiebenga A."/>
            <person name="vanKuyk P.A."/>
            <person name="Barry K."/>
            <person name="Lindquist E."/>
            <person name="LaButti K."/>
            <person name="Lapidus A."/>
            <person name="Lucas S."/>
            <person name="Coutinho P."/>
            <person name="Gong Y."/>
            <person name="Samejima M."/>
            <person name="Mahadevan R."/>
            <person name="Abou-Zaid M."/>
            <person name="de Vries R.P."/>
            <person name="Igarashi K."/>
            <person name="Yadav J.S."/>
            <person name="Grigoriev I.V."/>
            <person name="Master E.R."/>
        </authorList>
    </citation>
    <scope>NUCLEOTIDE SEQUENCE [LARGE SCALE GENOMIC DNA]</scope>
    <source>
        <strain evidence="1 2">HHB-10118-sp</strain>
    </source>
</reference>
<accession>K5WMF7</accession>
<sequence length="312" mass="35985">MTDARVLFFDIPDFDRKYFLQVDLEFQTYRGFRELGARAPALATTLHSWIFRACLTMRGSADGSKTASVLDMYNQAIEALEWGYRTRQDVPNTEHRGIFQETFLRKLKCLRMECYVDMYYEDKTKYLLQHVYEEAKGILHELVSAAPPAENIAPSCKLAFYVYPRALANMTIAIYYYELADGARKDNDYESVKKYFCQAADYSAHAATDYPQDDEEHLGALVFLFEMMFFSGAHTVKDLLDVMHRVRLAMPKANKFWEGSSKIVQFRKNARDMQARSDKLVRAVRAGDLMMASKVAKPGVYPPDVYSPDLYL</sequence>
<dbReference type="STRING" id="650164.K5WMF7"/>
<gene>
    <name evidence="1" type="ORF">PHACADRAFT_203793</name>
</gene>
<evidence type="ECO:0000313" key="1">
    <source>
        <dbReference type="EMBL" id="EKM60630.1"/>
    </source>
</evidence>
<dbReference type="OrthoDB" id="2423701at2759"/>
<dbReference type="InParanoid" id="K5WMF7"/>
<proteinExistence type="predicted"/>
<name>K5WMF7_PHACS</name>
<dbReference type="Proteomes" id="UP000008370">
    <property type="component" value="Unassembled WGS sequence"/>
</dbReference>
<dbReference type="EMBL" id="JH930468">
    <property type="protein sequence ID" value="EKM60630.1"/>
    <property type="molecule type" value="Genomic_DNA"/>
</dbReference>
<dbReference type="KEGG" id="pco:PHACADRAFT_203793"/>
<dbReference type="RefSeq" id="XP_007390078.1">
    <property type="nucleotide sequence ID" value="XM_007390016.1"/>
</dbReference>
<dbReference type="GeneID" id="18912224"/>
<dbReference type="HOGENOM" id="CLU_078567_0_0_1"/>